<accession>A0ABU3L3W9</accession>
<proteinExistence type="predicted"/>
<comment type="caution">
    <text evidence="1">The sequence shown here is derived from an EMBL/GenBank/DDBJ whole genome shotgun (WGS) entry which is preliminary data.</text>
</comment>
<dbReference type="EMBL" id="JAVTTP010000001">
    <property type="protein sequence ID" value="MDT7828382.1"/>
    <property type="molecule type" value="Genomic_DNA"/>
</dbReference>
<evidence type="ECO:0000313" key="2">
    <source>
        <dbReference type="Proteomes" id="UP001250656"/>
    </source>
</evidence>
<dbReference type="Proteomes" id="UP001250656">
    <property type="component" value="Unassembled WGS sequence"/>
</dbReference>
<name>A0ABU3L3W9_9FLAO</name>
<reference evidence="1 2" key="1">
    <citation type="submission" date="2023-09" db="EMBL/GenBank/DDBJ databases">
        <title>Novel taxa isolated from Blanes Bay.</title>
        <authorList>
            <person name="Rey-Velasco X."/>
            <person name="Lucena T."/>
        </authorList>
    </citation>
    <scope>NUCLEOTIDE SEQUENCE [LARGE SCALE GENOMIC DNA]</scope>
    <source>
        <strain evidence="1 2">S334</strain>
    </source>
</reference>
<sequence length="108" mass="12686">MDYNEQLQSDQWKKKREEIISRDNSSCKGCHVKRNQLLGLIRKFGINSYNEIKAKGYSVKRLDNSIKILLVKNKIESSCIYIGNRKILNLNNLRYALQWVKPQNPFAL</sequence>
<evidence type="ECO:0000313" key="1">
    <source>
        <dbReference type="EMBL" id="MDT7828382.1"/>
    </source>
</evidence>
<gene>
    <name evidence="1" type="ORF">RQM65_06880</name>
</gene>
<protein>
    <submittedName>
        <fullName evidence="1">Uncharacterized protein</fullName>
    </submittedName>
</protein>
<organism evidence="1 2">
    <name type="scientific">Pricia mediterranea</name>
    <dbReference type="NCBI Taxonomy" id="3076079"/>
    <lineage>
        <taxon>Bacteria</taxon>
        <taxon>Pseudomonadati</taxon>
        <taxon>Bacteroidota</taxon>
        <taxon>Flavobacteriia</taxon>
        <taxon>Flavobacteriales</taxon>
        <taxon>Flavobacteriaceae</taxon>
        <taxon>Pricia</taxon>
    </lineage>
</organism>
<keyword evidence="2" id="KW-1185">Reference proteome</keyword>
<dbReference type="RefSeq" id="WP_314013670.1">
    <property type="nucleotide sequence ID" value="NZ_JAVTTP010000001.1"/>
</dbReference>